<evidence type="ECO:0000313" key="2">
    <source>
        <dbReference type="EnsemblMetazoa" id="ASIC015540-PA"/>
    </source>
</evidence>
<protein>
    <submittedName>
        <fullName evidence="1 2">Polyubiquitin</fullName>
    </submittedName>
</protein>
<dbReference type="EnsemblMetazoa" id="ASIC015540-RA">
    <property type="protein sequence ID" value="ASIC015540-PA"/>
    <property type="gene ID" value="ASIC015540"/>
</dbReference>
<dbReference type="AlphaFoldDB" id="A0A084WBH9"/>
<sequence length="65" mass="7188">MANRKKDAAALPTCNEVPVKFIFPTQSSNFMAKEKLPSDSDSANKYHWSRLRRCDASLGGANEAD</sequence>
<evidence type="ECO:0000313" key="1">
    <source>
        <dbReference type="EMBL" id="KFB47573.1"/>
    </source>
</evidence>
<keyword evidence="3" id="KW-1185">Reference proteome</keyword>
<dbReference type="Proteomes" id="UP000030765">
    <property type="component" value="Unassembled WGS sequence"/>
</dbReference>
<reference evidence="2" key="2">
    <citation type="submission" date="2020-05" db="UniProtKB">
        <authorList>
            <consortium name="EnsemblMetazoa"/>
        </authorList>
    </citation>
    <scope>IDENTIFICATION</scope>
</reference>
<name>A0A084WBH9_ANOSI</name>
<organism evidence="1">
    <name type="scientific">Anopheles sinensis</name>
    <name type="common">Mosquito</name>
    <dbReference type="NCBI Taxonomy" id="74873"/>
    <lineage>
        <taxon>Eukaryota</taxon>
        <taxon>Metazoa</taxon>
        <taxon>Ecdysozoa</taxon>
        <taxon>Arthropoda</taxon>
        <taxon>Hexapoda</taxon>
        <taxon>Insecta</taxon>
        <taxon>Pterygota</taxon>
        <taxon>Neoptera</taxon>
        <taxon>Endopterygota</taxon>
        <taxon>Diptera</taxon>
        <taxon>Nematocera</taxon>
        <taxon>Culicoidea</taxon>
        <taxon>Culicidae</taxon>
        <taxon>Anophelinae</taxon>
        <taxon>Anopheles</taxon>
    </lineage>
</organism>
<evidence type="ECO:0000313" key="3">
    <source>
        <dbReference type="Proteomes" id="UP000030765"/>
    </source>
</evidence>
<dbReference type="EMBL" id="ATLV01022358">
    <property type="status" value="NOT_ANNOTATED_CDS"/>
    <property type="molecule type" value="Genomic_DNA"/>
</dbReference>
<gene>
    <name evidence="1" type="ORF">ZHAS_00015540</name>
</gene>
<proteinExistence type="predicted"/>
<dbReference type="VEuPathDB" id="VectorBase:ASIC015540"/>
<reference evidence="1 3" key="1">
    <citation type="journal article" date="2014" name="BMC Genomics">
        <title>Genome sequence of Anopheles sinensis provides insight into genetics basis of mosquito competence for malaria parasites.</title>
        <authorList>
            <person name="Zhou D."/>
            <person name="Zhang D."/>
            <person name="Ding G."/>
            <person name="Shi L."/>
            <person name="Hou Q."/>
            <person name="Ye Y."/>
            <person name="Xu Y."/>
            <person name="Zhou H."/>
            <person name="Xiong C."/>
            <person name="Li S."/>
            <person name="Yu J."/>
            <person name="Hong S."/>
            <person name="Yu X."/>
            <person name="Zou P."/>
            <person name="Chen C."/>
            <person name="Chang X."/>
            <person name="Wang W."/>
            <person name="Lv Y."/>
            <person name="Sun Y."/>
            <person name="Ma L."/>
            <person name="Shen B."/>
            <person name="Zhu C."/>
        </authorList>
    </citation>
    <scope>NUCLEOTIDE SEQUENCE [LARGE SCALE GENOMIC DNA]</scope>
</reference>
<dbReference type="EMBL" id="KE525331">
    <property type="protein sequence ID" value="KFB47573.1"/>
    <property type="molecule type" value="Genomic_DNA"/>
</dbReference>
<accession>A0A084WBH9</accession>